<dbReference type="EMBL" id="BMMX01000003">
    <property type="protein sequence ID" value="GGK80143.1"/>
    <property type="molecule type" value="Genomic_DNA"/>
</dbReference>
<accession>A0A8J3BUP8</accession>
<reference evidence="2" key="1">
    <citation type="journal article" date="2014" name="Int. J. Syst. Evol. Microbiol.">
        <title>Complete genome sequence of Corynebacterium casei LMG S-19264T (=DSM 44701T), isolated from a smear-ripened cheese.</title>
        <authorList>
            <consortium name="US DOE Joint Genome Institute (JGI-PGF)"/>
            <person name="Walter F."/>
            <person name="Albersmeier A."/>
            <person name="Kalinowski J."/>
            <person name="Ruckert C."/>
        </authorList>
    </citation>
    <scope>NUCLEOTIDE SEQUENCE</scope>
    <source>
        <strain evidence="2">CGMCC 4.7299</strain>
    </source>
</reference>
<name>A0A8J3BUP8_9ACTN</name>
<reference evidence="2" key="2">
    <citation type="submission" date="2020-09" db="EMBL/GenBank/DDBJ databases">
        <authorList>
            <person name="Sun Q."/>
            <person name="Zhou Y."/>
        </authorList>
    </citation>
    <scope>NUCLEOTIDE SEQUENCE</scope>
    <source>
        <strain evidence="2">CGMCC 4.7299</strain>
    </source>
</reference>
<feature type="compositionally biased region" description="Basic and acidic residues" evidence="1">
    <location>
        <begin position="11"/>
        <end position="31"/>
    </location>
</feature>
<feature type="compositionally biased region" description="Low complexity" evidence="1">
    <location>
        <begin position="50"/>
        <end position="60"/>
    </location>
</feature>
<sequence length="68" mass="6917">MTGPHEVPLSAEDRAAGEKYAGPHDPGRPEDYAGEPVPDPWDEDAEGVTSSASPSGSDAGPPSPDESS</sequence>
<evidence type="ECO:0000256" key="1">
    <source>
        <dbReference type="SAM" id="MobiDB-lite"/>
    </source>
</evidence>
<evidence type="ECO:0000313" key="3">
    <source>
        <dbReference type="Proteomes" id="UP000656042"/>
    </source>
</evidence>
<evidence type="ECO:0000313" key="2">
    <source>
        <dbReference type="EMBL" id="GGK80143.1"/>
    </source>
</evidence>
<keyword evidence="3" id="KW-1185">Reference proteome</keyword>
<gene>
    <name evidence="2" type="ORF">GCM10012284_12610</name>
</gene>
<dbReference type="AlphaFoldDB" id="A0A8J3BUP8"/>
<proteinExistence type="predicted"/>
<protein>
    <submittedName>
        <fullName evidence="2">Uncharacterized protein</fullName>
    </submittedName>
</protein>
<dbReference type="Proteomes" id="UP000656042">
    <property type="component" value="Unassembled WGS sequence"/>
</dbReference>
<comment type="caution">
    <text evidence="2">The sequence shown here is derived from an EMBL/GenBank/DDBJ whole genome shotgun (WGS) entry which is preliminary data.</text>
</comment>
<organism evidence="2 3">
    <name type="scientific">Mangrovihabitans endophyticus</name>
    <dbReference type="NCBI Taxonomy" id="1751298"/>
    <lineage>
        <taxon>Bacteria</taxon>
        <taxon>Bacillati</taxon>
        <taxon>Actinomycetota</taxon>
        <taxon>Actinomycetes</taxon>
        <taxon>Micromonosporales</taxon>
        <taxon>Micromonosporaceae</taxon>
        <taxon>Mangrovihabitans</taxon>
    </lineage>
</organism>
<feature type="region of interest" description="Disordered" evidence="1">
    <location>
        <begin position="1"/>
        <end position="68"/>
    </location>
</feature>